<gene>
    <name evidence="1" type="ORF">EHE19_000080</name>
</gene>
<evidence type="ECO:0000313" key="2">
    <source>
        <dbReference type="Proteomes" id="UP000306409"/>
    </source>
</evidence>
<accession>A0A4U7JGA2</accession>
<protein>
    <submittedName>
        <fullName evidence="1">DUF2508 family protein</fullName>
    </submittedName>
</protein>
<dbReference type="RefSeq" id="WP_137697063.1">
    <property type="nucleotide sequence ID" value="NZ_CP061336.1"/>
</dbReference>
<organism evidence="1 2">
    <name type="scientific">Ruminiclostridium herbifermentans</name>
    <dbReference type="NCBI Taxonomy" id="2488810"/>
    <lineage>
        <taxon>Bacteria</taxon>
        <taxon>Bacillati</taxon>
        <taxon>Bacillota</taxon>
        <taxon>Clostridia</taxon>
        <taxon>Eubacteriales</taxon>
        <taxon>Oscillospiraceae</taxon>
        <taxon>Ruminiclostridium</taxon>
    </lineage>
</organism>
<dbReference type="AlphaFoldDB" id="A0A4U7JGA2"/>
<keyword evidence="2" id="KW-1185">Reference proteome</keyword>
<dbReference type="KEGG" id="rher:EHE19_000080"/>
<dbReference type="InterPro" id="IPR019644">
    <property type="entry name" value="DUF2508"/>
</dbReference>
<sequence length="84" mass="9915">MEISLNKTLNRVFNIVETDIIETEKNNLLLEIKKAKEELEGAYNNFNFVSDFLLVDYYTYQIKTLETQYEYLIRLAKSIGLTNI</sequence>
<evidence type="ECO:0000313" key="1">
    <source>
        <dbReference type="EMBL" id="QNU66995.1"/>
    </source>
</evidence>
<reference evidence="1 2" key="1">
    <citation type="submission" date="2020-09" db="EMBL/GenBank/DDBJ databases">
        <title>Characterization and genome sequencing of Ruminiclostridium sp. nov. MA18.</title>
        <authorList>
            <person name="Rettenmaier R."/>
            <person name="Kowollik M.-L."/>
            <person name="Liebl W."/>
            <person name="Zverlov V."/>
        </authorList>
    </citation>
    <scope>NUCLEOTIDE SEQUENCE [LARGE SCALE GENOMIC DNA]</scope>
    <source>
        <strain evidence="1 2">MA18</strain>
    </source>
</reference>
<dbReference type="OrthoDB" id="1809893at2"/>
<proteinExistence type="predicted"/>
<dbReference type="Proteomes" id="UP000306409">
    <property type="component" value="Chromosome"/>
</dbReference>
<dbReference type="EMBL" id="CP061336">
    <property type="protein sequence ID" value="QNU66995.1"/>
    <property type="molecule type" value="Genomic_DNA"/>
</dbReference>
<dbReference type="Pfam" id="PF10704">
    <property type="entry name" value="DUF2508"/>
    <property type="match status" value="1"/>
</dbReference>
<name>A0A4U7JGA2_9FIRM</name>